<dbReference type="KEGG" id="ahz:APS56_06100"/>
<dbReference type="EMBL" id="CP012898">
    <property type="protein sequence ID" value="ALJ04725.1"/>
    <property type="molecule type" value="Genomic_DNA"/>
</dbReference>
<accession>A0A0P0DA86</accession>
<dbReference type="Proteomes" id="UP000057981">
    <property type="component" value="Chromosome"/>
</dbReference>
<sequence length="105" mass="11618">MIKTSIQLFILFLLTSPIVLSQNQVELHVLKLSGNIPNGKISIHNMDLNGTVISSNYDAKIKLYPNIEFQTLEGFDEAFNEIGGEALMALPASLQDEVMTKLLIV</sequence>
<keyword evidence="2" id="KW-1185">Reference proteome</keyword>
<evidence type="ECO:0000313" key="1">
    <source>
        <dbReference type="EMBL" id="ALJ04725.1"/>
    </source>
</evidence>
<dbReference type="AlphaFoldDB" id="A0A0P0DA86"/>
<name>A0A0P0DA86_9FLAO</name>
<proteinExistence type="predicted"/>
<dbReference type="OrthoDB" id="9806701at2"/>
<dbReference type="STRING" id="1736674.APS56_06100"/>
<dbReference type="RefSeq" id="WP_054726041.1">
    <property type="nucleotide sequence ID" value="NZ_CP012898.1"/>
</dbReference>
<protein>
    <submittedName>
        <fullName evidence="1">Uncharacterized protein</fullName>
    </submittedName>
</protein>
<evidence type="ECO:0000313" key="2">
    <source>
        <dbReference type="Proteomes" id="UP000057981"/>
    </source>
</evidence>
<organism evidence="1 2">
    <name type="scientific">Pseudalgibacter alginicilyticus</name>
    <dbReference type="NCBI Taxonomy" id="1736674"/>
    <lineage>
        <taxon>Bacteria</taxon>
        <taxon>Pseudomonadati</taxon>
        <taxon>Bacteroidota</taxon>
        <taxon>Flavobacteriia</taxon>
        <taxon>Flavobacteriales</taxon>
        <taxon>Flavobacteriaceae</taxon>
        <taxon>Pseudalgibacter</taxon>
    </lineage>
</organism>
<gene>
    <name evidence="1" type="ORF">APS56_06100</name>
</gene>
<reference evidence="1 2" key="1">
    <citation type="submission" date="2015-10" db="EMBL/GenBank/DDBJ databases">
        <authorList>
            <person name="Gilbert D.G."/>
        </authorList>
    </citation>
    <scope>NUCLEOTIDE SEQUENCE [LARGE SCALE GENOMIC DNA]</scope>
    <source>
        <strain evidence="2">HZ-22</strain>
    </source>
</reference>